<proteinExistence type="inferred from homology"/>
<dbReference type="PROSITE" id="PS51409">
    <property type="entry name" value="ARGINASE_2"/>
    <property type="match status" value="1"/>
</dbReference>
<sequence length="251" mass="29357">MEHDIVILNFSNVYTEESFYKDEKIKWINCTDISGANCFCDNEASEEICNRIKDLPPQGIHFIDSGNYHYISKFFTDKIREDFILVVFDHHPDMQPSLFDELLTCGSWVKSSIDTNKHLKKVILIGTSDELLKKIDSRYTDKLIEFKESQLEDHDAWQHFYDIHFDLPIYISIDKDVLNPEEDVTNWDQGKATMTELKRLLSILLKHGRIIGIDVCGECKYSILGMHDDNIRKDNDINRQLAELNLQDYKS</sequence>
<dbReference type="SUPFAM" id="SSF52768">
    <property type="entry name" value="Arginase/deacetylase"/>
    <property type="match status" value="1"/>
</dbReference>
<protein>
    <submittedName>
        <fullName evidence="2">Arginase family protein</fullName>
    </submittedName>
</protein>
<dbReference type="Pfam" id="PF00491">
    <property type="entry name" value="Arginase"/>
    <property type="match status" value="1"/>
</dbReference>
<evidence type="ECO:0000256" key="1">
    <source>
        <dbReference type="PROSITE-ProRule" id="PRU00742"/>
    </source>
</evidence>
<dbReference type="GO" id="GO:0033389">
    <property type="term" value="P:putrescine biosynthetic process from arginine, via agmatine"/>
    <property type="evidence" value="ECO:0007669"/>
    <property type="project" value="TreeGrafter"/>
</dbReference>
<dbReference type="PANTHER" id="PTHR11358:SF41">
    <property type="entry name" value="ARGINASE"/>
    <property type="match status" value="1"/>
</dbReference>
<dbReference type="EMBL" id="JAHLFW010000110">
    <property type="protein sequence ID" value="MBU3839277.1"/>
    <property type="molecule type" value="Genomic_DNA"/>
</dbReference>
<comment type="similarity">
    <text evidence="1">Belongs to the arginase family.</text>
</comment>
<dbReference type="Gene3D" id="3.40.800.10">
    <property type="entry name" value="Ureohydrolase domain"/>
    <property type="match status" value="1"/>
</dbReference>
<dbReference type="AlphaFoldDB" id="A0A948WWU1"/>
<evidence type="ECO:0000313" key="3">
    <source>
        <dbReference type="Proteomes" id="UP000783796"/>
    </source>
</evidence>
<organism evidence="2 3">
    <name type="scientific">Candidatus Phocaeicola faecigallinarum</name>
    <dbReference type="NCBI Taxonomy" id="2838732"/>
    <lineage>
        <taxon>Bacteria</taxon>
        <taxon>Pseudomonadati</taxon>
        <taxon>Bacteroidota</taxon>
        <taxon>Bacteroidia</taxon>
        <taxon>Bacteroidales</taxon>
        <taxon>Bacteroidaceae</taxon>
        <taxon>Phocaeicola</taxon>
    </lineage>
</organism>
<evidence type="ECO:0000313" key="2">
    <source>
        <dbReference type="EMBL" id="MBU3839277.1"/>
    </source>
</evidence>
<dbReference type="GO" id="GO:0046872">
    <property type="term" value="F:metal ion binding"/>
    <property type="evidence" value="ECO:0007669"/>
    <property type="project" value="InterPro"/>
</dbReference>
<dbReference type="InterPro" id="IPR006035">
    <property type="entry name" value="Ureohydrolase"/>
</dbReference>
<dbReference type="GO" id="GO:0008783">
    <property type="term" value="F:agmatinase activity"/>
    <property type="evidence" value="ECO:0007669"/>
    <property type="project" value="TreeGrafter"/>
</dbReference>
<dbReference type="InterPro" id="IPR023696">
    <property type="entry name" value="Ureohydrolase_dom_sf"/>
</dbReference>
<comment type="caution">
    <text evidence="2">The sequence shown here is derived from an EMBL/GenBank/DDBJ whole genome shotgun (WGS) entry which is preliminary data.</text>
</comment>
<reference evidence="2" key="2">
    <citation type="submission" date="2021-04" db="EMBL/GenBank/DDBJ databases">
        <authorList>
            <person name="Gilroy R."/>
        </authorList>
    </citation>
    <scope>NUCLEOTIDE SEQUENCE</scope>
    <source>
        <strain evidence="2">G4-2901</strain>
    </source>
</reference>
<dbReference type="PANTHER" id="PTHR11358">
    <property type="entry name" value="ARGINASE/AGMATINASE"/>
    <property type="match status" value="1"/>
</dbReference>
<dbReference type="Proteomes" id="UP000783796">
    <property type="component" value="Unassembled WGS sequence"/>
</dbReference>
<name>A0A948WWU1_9BACT</name>
<accession>A0A948WWU1</accession>
<reference evidence="2" key="1">
    <citation type="journal article" date="2021" name="PeerJ">
        <title>Extensive microbial diversity within the chicken gut microbiome revealed by metagenomics and culture.</title>
        <authorList>
            <person name="Gilroy R."/>
            <person name="Ravi A."/>
            <person name="Getino M."/>
            <person name="Pursley I."/>
            <person name="Horton D.L."/>
            <person name="Alikhan N.F."/>
            <person name="Baker D."/>
            <person name="Gharbi K."/>
            <person name="Hall N."/>
            <person name="Watson M."/>
            <person name="Adriaenssens E.M."/>
            <person name="Foster-Nyarko E."/>
            <person name="Jarju S."/>
            <person name="Secka A."/>
            <person name="Antonio M."/>
            <person name="Oren A."/>
            <person name="Chaudhuri R.R."/>
            <person name="La Ragione R."/>
            <person name="Hildebrand F."/>
            <person name="Pallen M.J."/>
        </authorList>
    </citation>
    <scope>NUCLEOTIDE SEQUENCE</scope>
    <source>
        <strain evidence="2">G4-2901</strain>
    </source>
</reference>
<gene>
    <name evidence="2" type="ORF">H9777_13415</name>
</gene>